<keyword evidence="1" id="KW-0833">Ubl conjugation pathway</keyword>
<dbReference type="STRING" id="30066.A0A182V8L3"/>
<dbReference type="InterPro" id="IPR055411">
    <property type="entry name" value="LRR_FXL15/At3g58940/PEG3-like"/>
</dbReference>
<dbReference type="GO" id="GO:0019005">
    <property type="term" value="C:SCF ubiquitin ligase complex"/>
    <property type="evidence" value="ECO:0007669"/>
    <property type="project" value="TreeGrafter"/>
</dbReference>
<dbReference type="RefSeq" id="XP_041775433.1">
    <property type="nucleotide sequence ID" value="XM_041919499.1"/>
</dbReference>
<feature type="domain" description="F-box" evidence="2">
    <location>
        <begin position="241"/>
        <end position="287"/>
    </location>
</feature>
<evidence type="ECO:0000313" key="4">
    <source>
        <dbReference type="Proteomes" id="UP000075903"/>
    </source>
</evidence>
<dbReference type="Pfam" id="PF12937">
    <property type="entry name" value="F-box-like"/>
    <property type="match status" value="1"/>
</dbReference>
<dbReference type="InterPro" id="IPR006553">
    <property type="entry name" value="Leu-rich_rpt_Cys-con_subtyp"/>
</dbReference>
<dbReference type="RefSeq" id="XP_041775421.1">
    <property type="nucleotide sequence ID" value="XM_041919487.1"/>
</dbReference>
<keyword evidence="4" id="KW-1185">Reference proteome</keyword>
<dbReference type="Pfam" id="PF24758">
    <property type="entry name" value="LRR_At5g56370"/>
    <property type="match status" value="1"/>
</dbReference>
<dbReference type="SUPFAM" id="SSF81383">
    <property type="entry name" value="F-box domain"/>
    <property type="match status" value="1"/>
</dbReference>
<dbReference type="VEuPathDB" id="VectorBase:AMEM010714"/>
<accession>A0A182V8L3</accession>
<dbReference type="VEuPathDB" id="VectorBase:AMEM21_004068"/>
<evidence type="ECO:0000256" key="1">
    <source>
        <dbReference type="ARBA" id="ARBA00022786"/>
    </source>
</evidence>
<dbReference type="Proteomes" id="UP000075903">
    <property type="component" value="Unassembled WGS sequence"/>
</dbReference>
<protein>
    <recommendedName>
        <fullName evidence="2">F-box domain-containing protein</fullName>
    </recommendedName>
</protein>
<sequence length="577" mass="64547">MMSRERPLLTPVCYAGELKQFVEAVLMASHEYGPNLSYGSVNLIGRPSNFPNYGDHTDSYLLSSYGEWPRLAPSYRPEFGLARVAPCDNPPVDEFFVASFEQAVYPAELGVYETLHPGTVRRITCYVVKVGWLCLWDDRTDKRQDIAGDRGASPSRLFLPTLRTVPHRTRVLRFELNLRDHRYISGLDGIILVGGVHDFPEARGKALAAAAASASPTPSPPPVEAAAALELIGQGAGGTGQPNLTDMPYEILYHILSHLDWFALADVEKVCVRCAEVVADARLYREVNLRPYWDRVDSYFLMWLGNRCAGINKLDLSGCGIVNEFSKIDLQIFFNRHGHTLTHLRLNCIGVRHAMSFVLLLCPELTELCMQNAVLDNQHYQPSVCKRLTTLDLSRAQYAPETLLGLLQQNPNLQHLSLASCDQSSLPDITHTIGEHNRALLSLKLWKTHVLGAHGLVPLQHCTKLQELDLGYSNHEDCAEGTLARLAAACPDLRWLVLGGFRGITNNDLLAIARHCPRLQYLDLMSSVMLSGEAINAIFIGCPALRLLELSYCSGIEQQWLDMWRRQFPHVDVKHQY</sequence>
<dbReference type="Gene3D" id="1.20.1280.50">
    <property type="match status" value="1"/>
</dbReference>
<dbReference type="InterPro" id="IPR032675">
    <property type="entry name" value="LRR_dom_sf"/>
</dbReference>
<dbReference type="EnsemblMetazoa" id="AMEM010714-RA">
    <property type="protein sequence ID" value="AMEM010714-PA"/>
    <property type="gene ID" value="AMEM010714"/>
</dbReference>
<dbReference type="AlphaFoldDB" id="A0A182V8L3"/>
<dbReference type="InterPro" id="IPR036047">
    <property type="entry name" value="F-box-like_dom_sf"/>
</dbReference>
<dbReference type="PANTHER" id="PTHR13318:SF190">
    <property type="entry name" value="PARTNER OF PAIRED, ISOFORM B"/>
    <property type="match status" value="1"/>
</dbReference>
<dbReference type="InterPro" id="IPR001810">
    <property type="entry name" value="F-box_dom"/>
</dbReference>
<proteinExistence type="predicted"/>
<dbReference type="SMART" id="SM00367">
    <property type="entry name" value="LRR_CC"/>
    <property type="match status" value="3"/>
</dbReference>
<dbReference type="Gene3D" id="3.80.10.10">
    <property type="entry name" value="Ribonuclease Inhibitor"/>
    <property type="match status" value="1"/>
</dbReference>
<name>A0A182V8L3_ANOME</name>
<dbReference type="GeneID" id="121595466"/>
<dbReference type="CTD" id="26235"/>
<dbReference type="RefSeq" id="XP_041775426.1">
    <property type="nucleotide sequence ID" value="XM_041919492.1"/>
</dbReference>
<dbReference type="PANTHER" id="PTHR13318">
    <property type="entry name" value="PARTNER OF PAIRED, ISOFORM B-RELATED"/>
    <property type="match status" value="1"/>
</dbReference>
<dbReference type="SUPFAM" id="SSF52047">
    <property type="entry name" value="RNI-like"/>
    <property type="match status" value="1"/>
</dbReference>
<evidence type="ECO:0000313" key="3">
    <source>
        <dbReference type="EnsemblMetazoa" id="AMEM010714-PA"/>
    </source>
</evidence>
<evidence type="ECO:0000259" key="2">
    <source>
        <dbReference type="PROSITE" id="PS50181"/>
    </source>
</evidence>
<dbReference type="PROSITE" id="PS50181">
    <property type="entry name" value="FBOX"/>
    <property type="match status" value="1"/>
</dbReference>
<dbReference type="GO" id="GO:0031146">
    <property type="term" value="P:SCF-dependent proteasomal ubiquitin-dependent protein catabolic process"/>
    <property type="evidence" value="ECO:0007669"/>
    <property type="project" value="TreeGrafter"/>
</dbReference>
<reference evidence="3" key="1">
    <citation type="submission" date="2020-05" db="UniProtKB">
        <authorList>
            <consortium name="EnsemblMetazoa"/>
        </authorList>
    </citation>
    <scope>IDENTIFICATION</scope>
    <source>
        <strain evidence="3">MAF</strain>
    </source>
</reference>
<dbReference type="KEGG" id="amer:121595466"/>
<organism evidence="3 4">
    <name type="scientific">Anopheles merus</name>
    <name type="common">Mosquito</name>
    <dbReference type="NCBI Taxonomy" id="30066"/>
    <lineage>
        <taxon>Eukaryota</taxon>
        <taxon>Metazoa</taxon>
        <taxon>Ecdysozoa</taxon>
        <taxon>Arthropoda</taxon>
        <taxon>Hexapoda</taxon>
        <taxon>Insecta</taxon>
        <taxon>Pterygota</taxon>
        <taxon>Neoptera</taxon>
        <taxon>Endopterygota</taxon>
        <taxon>Diptera</taxon>
        <taxon>Nematocera</taxon>
        <taxon>Culicoidea</taxon>
        <taxon>Culicidae</taxon>
        <taxon>Anophelinae</taxon>
        <taxon>Anopheles</taxon>
    </lineage>
</organism>